<evidence type="ECO:0000256" key="8">
    <source>
        <dbReference type="ARBA" id="ARBA00022989"/>
    </source>
</evidence>
<dbReference type="RefSeq" id="WP_286055173.1">
    <property type="nucleotide sequence ID" value="NZ_JASVWF010000005.1"/>
</dbReference>
<keyword evidence="4" id="KW-0633">Potassium transport</keyword>
<keyword evidence="9" id="KW-0406">Ion transport</keyword>
<feature type="transmembrane region" description="Helical" evidence="13">
    <location>
        <begin position="21"/>
        <end position="41"/>
    </location>
</feature>
<dbReference type="Proteomes" id="UP001231924">
    <property type="component" value="Unassembled WGS sequence"/>
</dbReference>
<dbReference type="InterPro" id="IPR010617">
    <property type="entry name" value="TMEM175-like"/>
</dbReference>
<evidence type="ECO:0000256" key="9">
    <source>
        <dbReference type="ARBA" id="ARBA00023065"/>
    </source>
</evidence>
<keyword evidence="11" id="KW-0407">Ion channel</keyword>
<feature type="transmembrane region" description="Helical" evidence="13">
    <location>
        <begin position="125"/>
        <end position="148"/>
    </location>
</feature>
<dbReference type="PANTHER" id="PTHR31462">
    <property type="entry name" value="ENDOSOMAL/LYSOSOMAL POTASSIUM CHANNEL TMEM175"/>
    <property type="match status" value="1"/>
</dbReference>
<evidence type="ECO:0000313" key="15">
    <source>
        <dbReference type="Proteomes" id="UP001231924"/>
    </source>
</evidence>
<keyword evidence="10 13" id="KW-0472">Membrane</keyword>
<keyword evidence="5 13" id="KW-0812">Transmembrane</keyword>
<dbReference type="PANTHER" id="PTHR31462:SF5">
    <property type="entry name" value="ENDOSOMAL_LYSOSOMAL PROTON CHANNEL TMEM175"/>
    <property type="match status" value="1"/>
</dbReference>
<evidence type="ECO:0000256" key="2">
    <source>
        <dbReference type="ARBA" id="ARBA00006920"/>
    </source>
</evidence>
<sequence length="212" mass="22769">MSTAGEADEPDPDALPGAERMVAFVDASVAIALTLLVLPLTELVPSDDRPAVPAAEVVADNLPVFASFLLSFVVIGRLWLVHHRLYGYGGRLTPVLVLLNLAWVLSIVVLPFTTEMVATYGSQPFVLRVYVGILVLGSGLLTVMAVLMRRTGLADGSRRRPPEAFVTGSVGASIDMLLAFVLVLVVPAIGYFALFALFLDPITTRIVARLRR</sequence>
<evidence type="ECO:0000256" key="11">
    <source>
        <dbReference type="ARBA" id="ARBA00023303"/>
    </source>
</evidence>
<reference evidence="14 15" key="1">
    <citation type="submission" date="2023-06" db="EMBL/GenBank/DDBJ databases">
        <title>Actinomycetospora Odt1-22.</title>
        <authorList>
            <person name="Supong K."/>
        </authorList>
    </citation>
    <scope>NUCLEOTIDE SEQUENCE [LARGE SCALE GENOMIC DNA]</scope>
    <source>
        <strain evidence="14 15">Odt1-22</strain>
    </source>
</reference>
<keyword evidence="6" id="KW-0631">Potassium channel</keyword>
<evidence type="ECO:0000313" key="14">
    <source>
        <dbReference type="EMBL" id="MDL5158635.1"/>
    </source>
</evidence>
<gene>
    <name evidence="14" type="ORF">QRT03_21890</name>
</gene>
<dbReference type="EMBL" id="JASVWF010000005">
    <property type="protein sequence ID" value="MDL5158635.1"/>
    <property type="molecule type" value="Genomic_DNA"/>
</dbReference>
<protein>
    <submittedName>
        <fullName evidence="14">TMEM175 family protein</fullName>
    </submittedName>
</protein>
<evidence type="ECO:0000256" key="3">
    <source>
        <dbReference type="ARBA" id="ARBA00022448"/>
    </source>
</evidence>
<dbReference type="Pfam" id="PF06736">
    <property type="entry name" value="TMEM175"/>
    <property type="match status" value="1"/>
</dbReference>
<organism evidence="14 15">
    <name type="scientific">Actinomycetospora termitidis</name>
    <dbReference type="NCBI Taxonomy" id="3053470"/>
    <lineage>
        <taxon>Bacteria</taxon>
        <taxon>Bacillati</taxon>
        <taxon>Actinomycetota</taxon>
        <taxon>Actinomycetes</taxon>
        <taxon>Pseudonocardiales</taxon>
        <taxon>Pseudonocardiaceae</taxon>
        <taxon>Actinomycetospora</taxon>
    </lineage>
</organism>
<name>A0ABT7MDA0_9PSEU</name>
<evidence type="ECO:0000256" key="7">
    <source>
        <dbReference type="ARBA" id="ARBA00022958"/>
    </source>
</evidence>
<keyword evidence="15" id="KW-1185">Reference proteome</keyword>
<evidence type="ECO:0000256" key="4">
    <source>
        <dbReference type="ARBA" id="ARBA00022538"/>
    </source>
</evidence>
<comment type="catalytic activity">
    <reaction evidence="12">
        <text>K(+)(in) = K(+)(out)</text>
        <dbReference type="Rhea" id="RHEA:29463"/>
        <dbReference type="ChEBI" id="CHEBI:29103"/>
    </reaction>
</comment>
<keyword evidence="3" id="KW-0813">Transport</keyword>
<feature type="transmembrane region" description="Helical" evidence="13">
    <location>
        <begin position="61"/>
        <end position="80"/>
    </location>
</feature>
<evidence type="ECO:0000256" key="10">
    <source>
        <dbReference type="ARBA" id="ARBA00023136"/>
    </source>
</evidence>
<accession>A0ABT7MDA0</accession>
<keyword evidence="7" id="KW-0630">Potassium</keyword>
<comment type="subcellular location">
    <subcellularLocation>
        <location evidence="1">Membrane</location>
        <topology evidence="1">Multi-pass membrane protein</topology>
    </subcellularLocation>
</comment>
<feature type="transmembrane region" description="Helical" evidence="13">
    <location>
        <begin position="92"/>
        <end position="113"/>
    </location>
</feature>
<evidence type="ECO:0000256" key="6">
    <source>
        <dbReference type="ARBA" id="ARBA00022826"/>
    </source>
</evidence>
<evidence type="ECO:0000256" key="5">
    <source>
        <dbReference type="ARBA" id="ARBA00022692"/>
    </source>
</evidence>
<evidence type="ECO:0000256" key="13">
    <source>
        <dbReference type="SAM" id="Phobius"/>
    </source>
</evidence>
<evidence type="ECO:0000256" key="1">
    <source>
        <dbReference type="ARBA" id="ARBA00004141"/>
    </source>
</evidence>
<keyword evidence="8 13" id="KW-1133">Transmembrane helix</keyword>
<comment type="similarity">
    <text evidence="2">Belongs to the TMEM175 family.</text>
</comment>
<proteinExistence type="inferred from homology"/>
<comment type="caution">
    <text evidence="14">The sequence shown here is derived from an EMBL/GenBank/DDBJ whole genome shotgun (WGS) entry which is preliminary data.</text>
</comment>
<evidence type="ECO:0000256" key="12">
    <source>
        <dbReference type="ARBA" id="ARBA00034430"/>
    </source>
</evidence>